<reference evidence="2" key="1">
    <citation type="journal article" date="2022" name="Nat. Commun.">
        <title>Chromosome evolution and the genetic basis of agronomically important traits in greater yam.</title>
        <authorList>
            <person name="Bredeson J.V."/>
            <person name="Lyons J.B."/>
            <person name="Oniyinde I.O."/>
            <person name="Okereke N.R."/>
            <person name="Kolade O."/>
            <person name="Nnabue I."/>
            <person name="Nwadili C.O."/>
            <person name="Hribova E."/>
            <person name="Parker M."/>
            <person name="Nwogha J."/>
            <person name="Shu S."/>
            <person name="Carlson J."/>
            <person name="Kariba R."/>
            <person name="Muthemba S."/>
            <person name="Knop K."/>
            <person name="Barton G.J."/>
            <person name="Sherwood A.V."/>
            <person name="Lopez-Montes A."/>
            <person name="Asiedu R."/>
            <person name="Jamnadass R."/>
            <person name="Muchugi A."/>
            <person name="Goodstein D."/>
            <person name="Egesi C.N."/>
            <person name="Featherston J."/>
            <person name="Asfaw A."/>
            <person name="Simpson G.G."/>
            <person name="Dolezel J."/>
            <person name="Hendre P.S."/>
            <person name="Van Deynze A."/>
            <person name="Kumar P.L."/>
            <person name="Obidiegwu J.E."/>
            <person name="Bhattacharjee R."/>
            <person name="Rokhsar D.S."/>
        </authorList>
    </citation>
    <scope>NUCLEOTIDE SEQUENCE [LARGE SCALE GENOMIC DNA]</scope>
    <source>
        <strain evidence="2">cv. TDa95/00328</strain>
    </source>
</reference>
<proteinExistence type="predicted"/>
<name>A0ACB7VHQ3_DIOAL</name>
<accession>A0ACB7VHQ3</accession>
<organism evidence="1 2">
    <name type="scientific">Dioscorea alata</name>
    <name type="common">Purple yam</name>
    <dbReference type="NCBI Taxonomy" id="55571"/>
    <lineage>
        <taxon>Eukaryota</taxon>
        <taxon>Viridiplantae</taxon>
        <taxon>Streptophyta</taxon>
        <taxon>Embryophyta</taxon>
        <taxon>Tracheophyta</taxon>
        <taxon>Spermatophyta</taxon>
        <taxon>Magnoliopsida</taxon>
        <taxon>Liliopsida</taxon>
        <taxon>Dioscoreales</taxon>
        <taxon>Dioscoreaceae</taxon>
        <taxon>Dioscorea</taxon>
    </lineage>
</organism>
<dbReference type="Proteomes" id="UP000827976">
    <property type="component" value="Chromosome 8"/>
</dbReference>
<protein>
    <submittedName>
        <fullName evidence="1">Uncharacterized protein</fullName>
    </submittedName>
</protein>
<evidence type="ECO:0000313" key="1">
    <source>
        <dbReference type="EMBL" id="KAH7673612.1"/>
    </source>
</evidence>
<comment type="caution">
    <text evidence="1">The sequence shown here is derived from an EMBL/GenBank/DDBJ whole genome shotgun (WGS) entry which is preliminary data.</text>
</comment>
<dbReference type="EMBL" id="CM037018">
    <property type="protein sequence ID" value="KAH7673612.1"/>
    <property type="molecule type" value="Genomic_DNA"/>
</dbReference>
<keyword evidence="2" id="KW-1185">Reference proteome</keyword>
<sequence>MPSSMNPFSSRCTSLLNTRTKSIEERPRHRSSSEQSFPVCGRFHRAAIWVGSGVLNAFFGSLDRCSCVVIKTKDDDDLALLLSDGNNAREGSLKRRRV</sequence>
<gene>
    <name evidence="1" type="ORF">IHE45_08G018800</name>
</gene>
<evidence type="ECO:0000313" key="2">
    <source>
        <dbReference type="Proteomes" id="UP000827976"/>
    </source>
</evidence>